<organism evidence="2">
    <name type="scientific">Anguilla anguilla</name>
    <name type="common">European freshwater eel</name>
    <name type="synonym">Muraena anguilla</name>
    <dbReference type="NCBI Taxonomy" id="7936"/>
    <lineage>
        <taxon>Eukaryota</taxon>
        <taxon>Metazoa</taxon>
        <taxon>Chordata</taxon>
        <taxon>Craniata</taxon>
        <taxon>Vertebrata</taxon>
        <taxon>Euteleostomi</taxon>
        <taxon>Actinopterygii</taxon>
        <taxon>Neopterygii</taxon>
        <taxon>Teleostei</taxon>
        <taxon>Anguilliformes</taxon>
        <taxon>Anguillidae</taxon>
        <taxon>Anguilla</taxon>
    </lineage>
</organism>
<reference evidence="2" key="1">
    <citation type="submission" date="2014-11" db="EMBL/GenBank/DDBJ databases">
        <authorList>
            <person name="Amaro Gonzalez C."/>
        </authorList>
    </citation>
    <scope>NUCLEOTIDE SEQUENCE</scope>
</reference>
<keyword evidence="1" id="KW-0812">Transmembrane</keyword>
<proteinExistence type="predicted"/>
<evidence type="ECO:0000256" key="1">
    <source>
        <dbReference type="SAM" id="Phobius"/>
    </source>
</evidence>
<accession>A0A0E9W6Z8</accession>
<keyword evidence="1" id="KW-1133">Transmembrane helix</keyword>
<keyword evidence="1" id="KW-0472">Membrane</keyword>
<sequence>MNNYIILTSCSTSKIKLTSTDVIFVIQLCVFIFLWSF</sequence>
<name>A0A0E9W6Z8_ANGAN</name>
<reference evidence="2" key="2">
    <citation type="journal article" date="2015" name="Fish Shellfish Immunol.">
        <title>Early steps in the European eel (Anguilla anguilla)-Vibrio vulnificus interaction in the gills: Role of the RtxA13 toxin.</title>
        <authorList>
            <person name="Callol A."/>
            <person name="Pajuelo D."/>
            <person name="Ebbesson L."/>
            <person name="Teles M."/>
            <person name="MacKenzie S."/>
            <person name="Amaro C."/>
        </authorList>
    </citation>
    <scope>NUCLEOTIDE SEQUENCE</scope>
</reference>
<dbReference type="AlphaFoldDB" id="A0A0E9W6Z8"/>
<protein>
    <submittedName>
        <fullName evidence="2">Uncharacterized protein</fullName>
    </submittedName>
</protein>
<feature type="transmembrane region" description="Helical" evidence="1">
    <location>
        <begin position="20"/>
        <end position="36"/>
    </location>
</feature>
<evidence type="ECO:0000313" key="2">
    <source>
        <dbReference type="EMBL" id="JAH86164.1"/>
    </source>
</evidence>
<dbReference type="EMBL" id="GBXM01022413">
    <property type="protein sequence ID" value="JAH86164.1"/>
    <property type="molecule type" value="Transcribed_RNA"/>
</dbReference>